<organism evidence="3 4">
    <name type="scientific">[Clostridium] clostridioforme 90A8</name>
    <dbReference type="NCBI Taxonomy" id="999408"/>
    <lineage>
        <taxon>Bacteria</taxon>
        <taxon>Bacillati</taxon>
        <taxon>Bacillota</taxon>
        <taxon>Clostridia</taxon>
        <taxon>Lachnospirales</taxon>
        <taxon>Lachnospiraceae</taxon>
        <taxon>Enterocloster</taxon>
    </lineage>
</organism>
<comment type="caution">
    <text evidence="3">The sequence shown here is derived from an EMBL/GenBank/DDBJ whole genome shotgun (WGS) entry which is preliminary data.</text>
</comment>
<feature type="region of interest" description="Disordered" evidence="1">
    <location>
        <begin position="1"/>
        <end position="25"/>
    </location>
</feature>
<name>A0A0E2HSA3_9FIRM</name>
<dbReference type="HOGENOM" id="CLU_2988544_0_0_9"/>
<accession>A0A0E2HSA3</accession>
<dbReference type="Proteomes" id="UP000013085">
    <property type="component" value="Unassembled WGS sequence"/>
</dbReference>
<dbReference type="EMBL" id="AGYR01000011">
    <property type="protein sequence ID" value="ENZ18279.1"/>
    <property type="molecule type" value="Genomic_DNA"/>
</dbReference>
<gene>
    <name evidence="3" type="ORF">HMPREF1090_01322</name>
</gene>
<keyword evidence="2" id="KW-1133">Transmembrane helix</keyword>
<evidence type="ECO:0000313" key="4">
    <source>
        <dbReference type="Proteomes" id="UP000013085"/>
    </source>
</evidence>
<proteinExistence type="predicted"/>
<evidence type="ECO:0000256" key="1">
    <source>
        <dbReference type="SAM" id="MobiDB-lite"/>
    </source>
</evidence>
<protein>
    <submittedName>
        <fullName evidence="3">Uncharacterized protein</fullName>
    </submittedName>
</protein>
<sequence>MGEWKGVEEKGMGNKRLGKKSIGVKNMDEKQRKTVNMLTLAFGMAFMPPIWAVLAPS</sequence>
<reference evidence="3 4" key="1">
    <citation type="submission" date="2013-01" db="EMBL/GenBank/DDBJ databases">
        <title>The Genome Sequence of Clostridium clostridioforme 90A8.</title>
        <authorList>
            <consortium name="The Broad Institute Genome Sequencing Platform"/>
            <person name="Earl A."/>
            <person name="Ward D."/>
            <person name="Feldgarden M."/>
            <person name="Gevers D."/>
            <person name="Courvalin P."/>
            <person name="Lambert T."/>
            <person name="Walker B."/>
            <person name="Young S.K."/>
            <person name="Zeng Q."/>
            <person name="Gargeya S."/>
            <person name="Fitzgerald M."/>
            <person name="Haas B."/>
            <person name="Abouelleil A."/>
            <person name="Alvarado L."/>
            <person name="Arachchi H.M."/>
            <person name="Berlin A.M."/>
            <person name="Chapman S.B."/>
            <person name="Dewar J."/>
            <person name="Goldberg J."/>
            <person name="Griggs A."/>
            <person name="Gujja S."/>
            <person name="Hansen M."/>
            <person name="Howarth C."/>
            <person name="Imamovic A."/>
            <person name="Larimer J."/>
            <person name="McCowan C."/>
            <person name="Murphy C."/>
            <person name="Neiman D."/>
            <person name="Pearson M."/>
            <person name="Priest M."/>
            <person name="Roberts A."/>
            <person name="Saif S."/>
            <person name="Shea T."/>
            <person name="Sisk P."/>
            <person name="Sykes S."/>
            <person name="Wortman J."/>
            <person name="Nusbaum C."/>
            <person name="Birren B."/>
        </authorList>
    </citation>
    <scope>NUCLEOTIDE SEQUENCE [LARGE SCALE GENOMIC DNA]</scope>
    <source>
        <strain evidence="3 4">90A8</strain>
    </source>
</reference>
<feature type="compositionally biased region" description="Basic and acidic residues" evidence="1">
    <location>
        <begin position="1"/>
        <end position="12"/>
    </location>
</feature>
<dbReference type="GeneID" id="57961195"/>
<evidence type="ECO:0000256" key="2">
    <source>
        <dbReference type="SAM" id="Phobius"/>
    </source>
</evidence>
<dbReference type="PATRIC" id="fig|999408.3.peg.1414"/>
<feature type="transmembrane region" description="Helical" evidence="2">
    <location>
        <begin position="35"/>
        <end position="54"/>
    </location>
</feature>
<keyword evidence="2" id="KW-0812">Transmembrane</keyword>
<dbReference type="RefSeq" id="WP_002584359.1">
    <property type="nucleotide sequence ID" value="NZ_KB851009.1"/>
</dbReference>
<keyword evidence="2" id="KW-0472">Membrane</keyword>
<dbReference type="AlphaFoldDB" id="A0A0E2HSA3"/>
<evidence type="ECO:0000313" key="3">
    <source>
        <dbReference type="EMBL" id="ENZ18279.1"/>
    </source>
</evidence>